<comment type="caution">
    <text evidence="3">The sequence shown here is derived from an EMBL/GenBank/DDBJ whole genome shotgun (WGS) entry which is preliminary data.</text>
</comment>
<sequence length="262" mass="28441">MPSIESEHVRIEVEDSRADVVITRPEKRNALTGAAVRDLTDAVHAVDADDAVRAATLRGEGGVFCAGFDLEMMAENDVREHDALHRDFRALLDAIDGMTTPTVAAVQGAGIAGGFELTLPCDFRVLGADAKYGVIEVDLGIFPHQGSTQRLPRLVGLAKAKELVLTGEFVDPAEADRINLVTEVAPDDEVDDRARELADSLTENAPRGVENALRAFSHTFDVPLDEGLDYEHALAMEVYGTDDRREGFEAQLEGRDPEFSGR</sequence>
<dbReference type="SUPFAM" id="SSF52096">
    <property type="entry name" value="ClpP/crotonase"/>
    <property type="match status" value="1"/>
</dbReference>
<dbReference type="InterPro" id="IPR029045">
    <property type="entry name" value="ClpP/crotonase-like_dom_sf"/>
</dbReference>
<proteinExistence type="inferred from homology"/>
<dbReference type="PANTHER" id="PTHR11941:SF54">
    <property type="entry name" value="ENOYL-COA HYDRATASE, MITOCHONDRIAL"/>
    <property type="match status" value="1"/>
</dbReference>
<dbReference type="Gene3D" id="3.90.226.10">
    <property type="entry name" value="2-enoyl-CoA Hydratase, Chain A, domain 1"/>
    <property type="match status" value="1"/>
</dbReference>
<evidence type="ECO:0000256" key="2">
    <source>
        <dbReference type="RuleBase" id="RU003707"/>
    </source>
</evidence>
<dbReference type="InterPro" id="IPR001753">
    <property type="entry name" value="Enoyl-CoA_hydra/iso"/>
</dbReference>
<keyword evidence="4" id="KW-1185">Reference proteome</keyword>
<gene>
    <name evidence="3" type="ORF">GCM10009019_13270</name>
</gene>
<dbReference type="PROSITE" id="PS00166">
    <property type="entry name" value="ENOYL_COA_HYDRATASE"/>
    <property type="match status" value="1"/>
</dbReference>
<name>A0AAV3T1M7_9EURY</name>
<dbReference type="Pfam" id="PF00378">
    <property type="entry name" value="ECH_1"/>
    <property type="match status" value="1"/>
</dbReference>
<organism evidence="3 4">
    <name type="scientific">Salarchaeum japonicum</name>
    <dbReference type="NCBI Taxonomy" id="555573"/>
    <lineage>
        <taxon>Archaea</taxon>
        <taxon>Methanobacteriati</taxon>
        <taxon>Methanobacteriota</taxon>
        <taxon>Stenosarchaea group</taxon>
        <taxon>Halobacteria</taxon>
        <taxon>Halobacteriales</taxon>
        <taxon>Halobacteriaceae</taxon>
    </lineage>
</organism>
<dbReference type="EMBL" id="BAAADU010000002">
    <property type="protein sequence ID" value="GAA0651611.1"/>
    <property type="molecule type" value="Genomic_DNA"/>
</dbReference>
<dbReference type="GeneID" id="68574002"/>
<comment type="similarity">
    <text evidence="1 2">Belongs to the enoyl-CoA hydratase/isomerase family.</text>
</comment>
<dbReference type="PANTHER" id="PTHR11941">
    <property type="entry name" value="ENOYL-COA HYDRATASE-RELATED"/>
    <property type="match status" value="1"/>
</dbReference>
<dbReference type="GO" id="GO:0003824">
    <property type="term" value="F:catalytic activity"/>
    <property type="evidence" value="ECO:0007669"/>
    <property type="project" value="InterPro"/>
</dbReference>
<evidence type="ECO:0000313" key="4">
    <source>
        <dbReference type="Proteomes" id="UP001500194"/>
    </source>
</evidence>
<reference evidence="3 4" key="1">
    <citation type="journal article" date="2019" name="Int. J. Syst. Evol. Microbiol.">
        <title>The Global Catalogue of Microorganisms (GCM) 10K type strain sequencing project: providing services to taxonomists for standard genome sequencing and annotation.</title>
        <authorList>
            <consortium name="The Broad Institute Genomics Platform"/>
            <consortium name="The Broad Institute Genome Sequencing Center for Infectious Disease"/>
            <person name="Wu L."/>
            <person name="Ma J."/>
        </authorList>
    </citation>
    <scope>NUCLEOTIDE SEQUENCE [LARGE SCALE GENOMIC DNA]</scope>
    <source>
        <strain evidence="3 4">JCM 16327</strain>
    </source>
</reference>
<evidence type="ECO:0000256" key="1">
    <source>
        <dbReference type="ARBA" id="ARBA00005254"/>
    </source>
</evidence>
<dbReference type="GO" id="GO:0006635">
    <property type="term" value="P:fatty acid beta-oxidation"/>
    <property type="evidence" value="ECO:0007669"/>
    <property type="project" value="TreeGrafter"/>
</dbReference>
<evidence type="ECO:0000313" key="3">
    <source>
        <dbReference type="EMBL" id="GAA0651611.1"/>
    </source>
</evidence>
<dbReference type="AlphaFoldDB" id="A0AAV3T1M7"/>
<dbReference type="CDD" id="cd06558">
    <property type="entry name" value="crotonase-like"/>
    <property type="match status" value="1"/>
</dbReference>
<dbReference type="RefSeq" id="WP_227260984.1">
    <property type="nucleotide sequence ID" value="NZ_BAAADU010000002.1"/>
</dbReference>
<accession>A0AAV3T1M7</accession>
<dbReference type="InterPro" id="IPR018376">
    <property type="entry name" value="Enoyl-CoA_hyd/isom_CS"/>
</dbReference>
<dbReference type="Proteomes" id="UP001500194">
    <property type="component" value="Unassembled WGS sequence"/>
</dbReference>
<protein>
    <submittedName>
        <fullName evidence="3">Enoyl-CoA hydratase-related protein</fullName>
    </submittedName>
</protein>